<comment type="similarity">
    <text evidence="2">Belongs to the ABC transporter superfamily.</text>
</comment>
<keyword evidence="3" id="KW-0813">Transport</keyword>
<evidence type="ECO:0000259" key="6">
    <source>
        <dbReference type="Pfam" id="PF00005"/>
    </source>
</evidence>
<dbReference type="GO" id="GO:0005886">
    <property type="term" value="C:plasma membrane"/>
    <property type="evidence" value="ECO:0007669"/>
    <property type="project" value="UniProtKB-SubCell"/>
</dbReference>
<name>A0A2M9CDU9_9CELL</name>
<keyword evidence="5" id="KW-0472">Membrane</keyword>
<organism evidence="7 8">
    <name type="scientific">Sediminihabitans luteus</name>
    <dbReference type="NCBI Taxonomy" id="1138585"/>
    <lineage>
        <taxon>Bacteria</taxon>
        <taxon>Bacillati</taxon>
        <taxon>Actinomycetota</taxon>
        <taxon>Actinomycetes</taxon>
        <taxon>Micrococcales</taxon>
        <taxon>Cellulomonadaceae</taxon>
        <taxon>Sediminihabitans</taxon>
    </lineage>
</organism>
<gene>
    <name evidence="7" type="ORF">CLV28_1942</name>
</gene>
<evidence type="ECO:0000256" key="1">
    <source>
        <dbReference type="ARBA" id="ARBA00004202"/>
    </source>
</evidence>
<dbReference type="InterPro" id="IPR027417">
    <property type="entry name" value="P-loop_NTPase"/>
</dbReference>
<proteinExistence type="inferred from homology"/>
<evidence type="ECO:0000256" key="4">
    <source>
        <dbReference type="ARBA" id="ARBA00022475"/>
    </source>
</evidence>
<feature type="non-terminal residue" evidence="7">
    <location>
        <position position="92"/>
    </location>
</feature>
<accession>A0A2M9CDU9</accession>
<reference evidence="7 8" key="1">
    <citation type="submission" date="2017-11" db="EMBL/GenBank/DDBJ databases">
        <title>Genomic Encyclopedia of Archaeal and Bacterial Type Strains, Phase II (KMG-II): From Individual Species to Whole Genera.</title>
        <authorList>
            <person name="Goeker M."/>
        </authorList>
    </citation>
    <scope>NUCLEOTIDE SEQUENCE [LARGE SCALE GENOMIC DNA]</scope>
    <source>
        <strain evidence="7 8">DSM 25478</strain>
    </source>
</reference>
<dbReference type="GO" id="GO:0016887">
    <property type="term" value="F:ATP hydrolysis activity"/>
    <property type="evidence" value="ECO:0007669"/>
    <property type="project" value="InterPro"/>
</dbReference>
<comment type="caution">
    <text evidence="7">The sequence shown here is derived from an EMBL/GenBank/DDBJ whole genome shotgun (WGS) entry which is preliminary data.</text>
</comment>
<dbReference type="Proteomes" id="UP000231693">
    <property type="component" value="Unassembled WGS sequence"/>
</dbReference>
<dbReference type="InterPro" id="IPR050086">
    <property type="entry name" value="MetN_ABC_transporter-like"/>
</dbReference>
<dbReference type="PANTHER" id="PTHR43166:SF9">
    <property type="entry name" value="GLUTAMATE_ASPARTATE IMPORT ATP-BINDING PROTEIN GLTL"/>
    <property type="match status" value="1"/>
</dbReference>
<feature type="domain" description="ABC transporter" evidence="6">
    <location>
        <begin position="35"/>
        <end position="82"/>
    </location>
</feature>
<protein>
    <submittedName>
        <fullName evidence="7">ABC transporter family protein</fullName>
    </submittedName>
</protein>
<dbReference type="PANTHER" id="PTHR43166">
    <property type="entry name" value="AMINO ACID IMPORT ATP-BINDING PROTEIN"/>
    <property type="match status" value="1"/>
</dbReference>
<keyword evidence="4" id="KW-1003">Cell membrane</keyword>
<dbReference type="GO" id="GO:0005524">
    <property type="term" value="F:ATP binding"/>
    <property type="evidence" value="ECO:0007669"/>
    <property type="project" value="InterPro"/>
</dbReference>
<evidence type="ECO:0000313" key="7">
    <source>
        <dbReference type="EMBL" id="PJJ70116.1"/>
    </source>
</evidence>
<keyword evidence="8" id="KW-1185">Reference proteome</keyword>
<comment type="subcellular location">
    <subcellularLocation>
        <location evidence="1">Cell membrane</location>
        <topology evidence="1">Peripheral membrane protein</topology>
    </subcellularLocation>
</comment>
<dbReference type="Pfam" id="PF00005">
    <property type="entry name" value="ABC_tran"/>
    <property type="match status" value="1"/>
</dbReference>
<dbReference type="RefSeq" id="WP_425319655.1">
    <property type="nucleotide sequence ID" value="NZ_PGFE01000003.1"/>
</dbReference>
<dbReference type="EMBL" id="PGFE01000003">
    <property type="protein sequence ID" value="PJJ70116.1"/>
    <property type="molecule type" value="Genomic_DNA"/>
</dbReference>
<evidence type="ECO:0000256" key="5">
    <source>
        <dbReference type="ARBA" id="ARBA00023136"/>
    </source>
</evidence>
<dbReference type="SUPFAM" id="SSF52540">
    <property type="entry name" value="P-loop containing nucleoside triphosphate hydrolases"/>
    <property type="match status" value="1"/>
</dbReference>
<evidence type="ECO:0000313" key="8">
    <source>
        <dbReference type="Proteomes" id="UP000231693"/>
    </source>
</evidence>
<evidence type="ECO:0000256" key="2">
    <source>
        <dbReference type="ARBA" id="ARBA00005417"/>
    </source>
</evidence>
<dbReference type="AlphaFoldDB" id="A0A2M9CDU9"/>
<evidence type="ECO:0000256" key="3">
    <source>
        <dbReference type="ARBA" id="ARBA00022448"/>
    </source>
</evidence>
<dbReference type="InterPro" id="IPR003439">
    <property type="entry name" value="ABC_transporter-like_ATP-bd"/>
</dbReference>
<sequence length="92" mass="9488">MSGTNESAGTSTTDLSAPMVRVRGLHKEFGSVHVLRGVDLDVAAGSVCVVLGPSGSGKSTLLRCVNELEEITGGSVEVAGELMGYRVRPDGR</sequence>
<dbReference type="Gene3D" id="3.40.50.300">
    <property type="entry name" value="P-loop containing nucleotide triphosphate hydrolases"/>
    <property type="match status" value="1"/>
</dbReference>